<sequence>MASPTSISAVESKDISILYYTRSGGQIASLTSQKSGEDPKNPEYVTANVMLGGNTVSAAAPQVTAVAYTLNDSREIRLYYIDGNDQDGYQLKELCKTNDGDWYDGTLNDNGVTATKDSLLAANVEDGQGDLKVFFQRQKGGNKDTWVAWVVLGQTTWSQRKVYSGTY</sequence>
<reference evidence="1 2" key="1">
    <citation type="submission" date="2018-06" db="EMBL/GenBank/DDBJ databases">
        <title>Complete Genomes of Monosporascus.</title>
        <authorList>
            <person name="Robinson A.J."/>
            <person name="Natvig D.O."/>
        </authorList>
    </citation>
    <scope>NUCLEOTIDE SEQUENCE [LARGE SCALE GENOMIC DNA]</scope>
    <source>
        <strain evidence="1 2">CBS 609.92</strain>
    </source>
</reference>
<evidence type="ECO:0000313" key="1">
    <source>
        <dbReference type="EMBL" id="RYO82595.1"/>
    </source>
</evidence>
<accession>A0ABY0H2V7</accession>
<evidence type="ECO:0008006" key="3">
    <source>
        <dbReference type="Google" id="ProtNLM"/>
    </source>
</evidence>
<keyword evidence="2" id="KW-1185">Reference proteome</keyword>
<evidence type="ECO:0000313" key="2">
    <source>
        <dbReference type="Proteomes" id="UP000294003"/>
    </source>
</evidence>
<name>A0ABY0H2V7_9PEZI</name>
<proteinExistence type="predicted"/>
<comment type="caution">
    <text evidence="1">The sequence shown here is derived from an EMBL/GenBank/DDBJ whole genome shotgun (WGS) entry which is preliminary data.</text>
</comment>
<protein>
    <recommendedName>
        <fullName evidence="3">Fucose-specific lectin</fullName>
    </recommendedName>
</protein>
<dbReference type="EMBL" id="QJNS01000212">
    <property type="protein sequence ID" value="RYO82595.1"/>
    <property type="molecule type" value="Genomic_DNA"/>
</dbReference>
<gene>
    <name evidence="1" type="ORF">DL762_006549</name>
</gene>
<dbReference type="Proteomes" id="UP000294003">
    <property type="component" value="Unassembled WGS sequence"/>
</dbReference>
<dbReference type="SUPFAM" id="SSF89372">
    <property type="entry name" value="Fucose-specific lectin"/>
    <property type="match status" value="1"/>
</dbReference>
<organism evidence="1 2">
    <name type="scientific">Monosporascus cannonballus</name>
    <dbReference type="NCBI Taxonomy" id="155416"/>
    <lineage>
        <taxon>Eukaryota</taxon>
        <taxon>Fungi</taxon>
        <taxon>Dikarya</taxon>
        <taxon>Ascomycota</taxon>
        <taxon>Pezizomycotina</taxon>
        <taxon>Sordariomycetes</taxon>
        <taxon>Xylariomycetidae</taxon>
        <taxon>Xylariales</taxon>
        <taxon>Xylariales incertae sedis</taxon>
        <taxon>Monosporascus</taxon>
    </lineage>
</organism>
<dbReference type="Gene3D" id="2.120.10.70">
    <property type="entry name" value="Fucose-specific lectin"/>
    <property type="match status" value="1"/>
</dbReference>